<dbReference type="CDD" id="cd09113">
    <property type="entry name" value="PLDc_ymdC_like_2"/>
    <property type="match status" value="1"/>
</dbReference>
<dbReference type="PANTHER" id="PTHR21248:SF12">
    <property type="entry name" value="CARDIOLIPIN SYNTHASE C"/>
    <property type="match status" value="1"/>
</dbReference>
<organism evidence="2 3">
    <name type="scientific">Ignatzschineria indica</name>
    <dbReference type="NCBI Taxonomy" id="472583"/>
    <lineage>
        <taxon>Bacteria</taxon>
        <taxon>Pseudomonadati</taxon>
        <taxon>Pseudomonadota</taxon>
        <taxon>Gammaproteobacteria</taxon>
        <taxon>Cardiobacteriales</taxon>
        <taxon>Ignatzschineriaceae</taxon>
        <taxon>Ignatzschineria</taxon>
    </lineage>
</organism>
<dbReference type="InterPro" id="IPR001736">
    <property type="entry name" value="PLipase_D/transphosphatidylase"/>
</dbReference>
<dbReference type="GO" id="GO:0030572">
    <property type="term" value="F:phosphatidyltransferase activity"/>
    <property type="evidence" value="ECO:0007669"/>
    <property type="project" value="UniProtKB-ARBA"/>
</dbReference>
<evidence type="ECO:0000313" key="3">
    <source>
        <dbReference type="Proteomes" id="UP000244948"/>
    </source>
</evidence>
<dbReference type="EMBL" id="QEWR01000006">
    <property type="protein sequence ID" value="PWD82375.1"/>
    <property type="molecule type" value="Genomic_DNA"/>
</dbReference>
<dbReference type="SUPFAM" id="SSF56024">
    <property type="entry name" value="Phospholipase D/nuclease"/>
    <property type="match status" value="2"/>
</dbReference>
<feature type="domain" description="PLD phosphodiesterase" evidence="1">
    <location>
        <begin position="179"/>
        <end position="206"/>
    </location>
</feature>
<dbReference type="GO" id="GO:0032049">
    <property type="term" value="P:cardiolipin biosynthetic process"/>
    <property type="evidence" value="ECO:0007669"/>
    <property type="project" value="UniProtKB-ARBA"/>
</dbReference>
<feature type="domain" description="PLD phosphodiesterase" evidence="1">
    <location>
        <begin position="418"/>
        <end position="445"/>
    </location>
</feature>
<dbReference type="Pfam" id="PF13091">
    <property type="entry name" value="PLDc_2"/>
    <property type="match status" value="2"/>
</dbReference>
<gene>
    <name evidence="2" type="ORF">DC082_09455</name>
</gene>
<dbReference type="Proteomes" id="UP000244948">
    <property type="component" value="Unassembled WGS sequence"/>
</dbReference>
<dbReference type="RefSeq" id="WP_109236766.1">
    <property type="nucleotide sequence ID" value="NZ_BMXZ01000005.1"/>
</dbReference>
<name>A0A2U2AI79_9GAMM</name>
<sequence length="528" mass="60378">MANKIQKIFPAKIIKPLFMSLIITTILLALFATYAIKPLPELKQVKSSALPINEENKLVQMLQKEYPEDPNLTGVLELSDPLDAFVARSVLLNLAQESIDLQYYIWRPDTSGTMLLYDLYNAAERGVRVRLLLDDNNTRGLDDLIAVLDYHPNIEVRLFNPFTNRKFRFLGYLTDLKRLNHRMHNKLLVVDGVTAITGGRNIGDEYFAAGNGTVFVDLDVMAIGNIVPQLSHDFDRYWNSELSYPAKQIVTKEYGSDHIAAFEKLRKVKYRADVETYQSALAQSKLLEKLYHHNIDWQWSEAILISDPPSKALGVWSQNDFYKPLYNAIGDAQKELFLVSPYFVPTKVGTAFLKDLAEQGIQISVLTNSYEATDVAFVHSGYINYRKALIEADIDIYELKKSHDKTPHLKDKGLVGSSGSSLHAKTFVVDNDRLFVGSLNLDPRSAKINTEMGLAILNPHLAKDMTDRIKRHLLERSYKVILEDDQLKWQLFDNQERLLKTYDVEPNTSILERALIRFLTWLPIEWLL</sequence>
<dbReference type="InterPro" id="IPR025202">
    <property type="entry name" value="PLD-like_dom"/>
</dbReference>
<dbReference type="SMART" id="SM00155">
    <property type="entry name" value="PLDc"/>
    <property type="match status" value="2"/>
</dbReference>
<comment type="caution">
    <text evidence="2">The sequence shown here is derived from an EMBL/GenBank/DDBJ whole genome shotgun (WGS) entry which is preliminary data.</text>
</comment>
<dbReference type="Gene3D" id="3.30.870.10">
    <property type="entry name" value="Endonuclease Chain A"/>
    <property type="match status" value="2"/>
</dbReference>
<evidence type="ECO:0000259" key="1">
    <source>
        <dbReference type="PROSITE" id="PS50035"/>
    </source>
</evidence>
<dbReference type="PROSITE" id="PS50035">
    <property type="entry name" value="PLD"/>
    <property type="match status" value="2"/>
</dbReference>
<protein>
    <recommendedName>
        <fullName evidence="1">PLD phosphodiesterase domain-containing protein</fullName>
    </recommendedName>
</protein>
<keyword evidence="3" id="KW-1185">Reference proteome</keyword>
<accession>A0A2U2AI79</accession>
<reference evidence="2 3" key="1">
    <citation type="journal article" date="2018" name="Genome Announc.">
        <title>Ignatzschineria cameli sp. nov., isolated from necrotic foot tissue of dromedaries (Camelus dromedarius) and associated maggots (Wohlfahrtia species) in Dubai.</title>
        <authorList>
            <person name="Tsang C.C."/>
            <person name="Tang J.Y."/>
            <person name="Fong J.Y."/>
            <person name="Kinne J."/>
            <person name="Lee H.H."/>
            <person name="Joseph M."/>
            <person name="Jose S."/>
            <person name="Schuster R.K."/>
            <person name="Tang Y."/>
            <person name="Sivakumar S."/>
            <person name="Chen J.H."/>
            <person name="Teng J.L."/>
            <person name="Lau S.K."/>
            <person name="Wernery U."/>
            <person name="Woo P.C."/>
        </authorList>
    </citation>
    <scope>NUCLEOTIDE SEQUENCE [LARGE SCALE GENOMIC DNA]</scope>
    <source>
        <strain evidence="2 3">KCTC 22643</strain>
    </source>
</reference>
<dbReference type="PANTHER" id="PTHR21248">
    <property type="entry name" value="CARDIOLIPIN SYNTHASE"/>
    <property type="match status" value="1"/>
</dbReference>
<dbReference type="AlphaFoldDB" id="A0A2U2AI79"/>
<proteinExistence type="predicted"/>
<dbReference type="CDD" id="cd09111">
    <property type="entry name" value="PLDc_ymdC_like_1"/>
    <property type="match status" value="1"/>
</dbReference>
<evidence type="ECO:0000313" key="2">
    <source>
        <dbReference type="EMBL" id="PWD82375.1"/>
    </source>
</evidence>